<evidence type="ECO:0000256" key="1">
    <source>
        <dbReference type="SAM" id="Phobius"/>
    </source>
</evidence>
<name>A0AAC9FUV2_9RALS</name>
<sequence length="240" mass="25712">MHFIERVMPDILSTAVLAAIVGLGAAAAMIYLIQVLPRREEAHWRLEVEYYMHEFERAATISPYVLTLRGKLIILVVAPVVTAAILIRQGVSVDSLLLCFYGFALVMLAITGIKHHLLPNFVVLPVLWAGLLQHAYFGSSAQAVFGAAAAYVVATAFGALIQLRRGRELSLGGADAKCLAMAGAWFGISAVPTLLIVLAGTLLLWGTIRIFLRLPPDKPAPMAPAHVLASIVAAAGIRLL</sequence>
<keyword evidence="1" id="KW-0472">Membrane</keyword>
<dbReference type="Proteomes" id="UP000077927">
    <property type="component" value="Chromosome 2"/>
</dbReference>
<dbReference type="AlphaFoldDB" id="A0AAC9FUV2"/>
<feature type="transmembrane region" description="Helical" evidence="1">
    <location>
        <begin position="220"/>
        <end position="239"/>
    </location>
</feature>
<evidence type="ECO:0000313" key="3">
    <source>
        <dbReference type="EMBL" id="ANH77012.1"/>
    </source>
</evidence>
<feature type="transmembrane region" description="Helical" evidence="1">
    <location>
        <begin position="95"/>
        <end position="113"/>
    </location>
</feature>
<dbReference type="Pfam" id="PF01478">
    <property type="entry name" value="Peptidase_A24"/>
    <property type="match status" value="1"/>
</dbReference>
<feature type="transmembrane region" description="Helical" evidence="1">
    <location>
        <begin position="12"/>
        <end position="33"/>
    </location>
</feature>
<dbReference type="GO" id="GO:0016020">
    <property type="term" value="C:membrane"/>
    <property type="evidence" value="ECO:0007669"/>
    <property type="project" value="InterPro"/>
</dbReference>
<dbReference type="InterPro" id="IPR000045">
    <property type="entry name" value="Prepilin_IV_endopep_pep"/>
</dbReference>
<proteinExistence type="predicted"/>
<feature type="transmembrane region" description="Helical" evidence="1">
    <location>
        <begin position="143"/>
        <end position="163"/>
    </location>
</feature>
<dbReference type="GO" id="GO:0004190">
    <property type="term" value="F:aspartic-type endopeptidase activity"/>
    <property type="evidence" value="ECO:0007669"/>
    <property type="project" value="InterPro"/>
</dbReference>
<dbReference type="KEGG" id="rin:ACS15_5240"/>
<feature type="domain" description="Prepilin type IV endopeptidase peptidase" evidence="2">
    <location>
        <begin position="100"/>
        <end position="198"/>
    </location>
</feature>
<evidence type="ECO:0000313" key="4">
    <source>
        <dbReference type="Proteomes" id="UP000077927"/>
    </source>
</evidence>
<dbReference type="EMBL" id="CP012606">
    <property type="protein sequence ID" value="ANH77012.1"/>
    <property type="molecule type" value="Genomic_DNA"/>
</dbReference>
<feature type="transmembrane region" description="Helical" evidence="1">
    <location>
        <begin position="72"/>
        <end position="89"/>
    </location>
</feature>
<keyword evidence="1" id="KW-0812">Transmembrane</keyword>
<reference evidence="3 4" key="1">
    <citation type="submission" date="2015-09" db="EMBL/GenBank/DDBJ databases">
        <authorList>
            <person name="Xu Y."/>
            <person name="Nagy A."/>
            <person name="Liu N.T."/>
            <person name="Nou X."/>
        </authorList>
    </citation>
    <scope>NUCLEOTIDE SEQUENCE [LARGE SCALE GENOMIC DNA]</scope>
    <source>
        <strain evidence="3 4">FC1138</strain>
    </source>
</reference>
<gene>
    <name evidence="3" type="ORF">ACS15_5240</name>
</gene>
<protein>
    <submittedName>
        <fullName evidence="3">Type IV leader peptidase family protein</fullName>
    </submittedName>
</protein>
<feature type="transmembrane region" description="Helical" evidence="1">
    <location>
        <begin position="120"/>
        <end position="137"/>
    </location>
</feature>
<keyword evidence="1" id="KW-1133">Transmembrane helix</keyword>
<organism evidence="3 4">
    <name type="scientific">Ralstonia insidiosa</name>
    <dbReference type="NCBI Taxonomy" id="190721"/>
    <lineage>
        <taxon>Bacteria</taxon>
        <taxon>Pseudomonadati</taxon>
        <taxon>Pseudomonadota</taxon>
        <taxon>Betaproteobacteria</taxon>
        <taxon>Burkholderiales</taxon>
        <taxon>Burkholderiaceae</taxon>
        <taxon>Ralstonia</taxon>
    </lineage>
</organism>
<dbReference type="Gene3D" id="1.20.120.1220">
    <property type="match status" value="1"/>
</dbReference>
<accession>A0AAC9FUV2</accession>
<evidence type="ECO:0000259" key="2">
    <source>
        <dbReference type="Pfam" id="PF01478"/>
    </source>
</evidence>
<feature type="transmembrane region" description="Helical" evidence="1">
    <location>
        <begin position="184"/>
        <end position="208"/>
    </location>
</feature>